<dbReference type="AlphaFoldDB" id="A0A0A9ECT5"/>
<proteinExistence type="predicted"/>
<reference evidence="1" key="2">
    <citation type="journal article" date="2015" name="Data Brief">
        <title>Shoot transcriptome of the giant reed, Arundo donax.</title>
        <authorList>
            <person name="Barrero R.A."/>
            <person name="Guerrero F.D."/>
            <person name="Moolhuijzen P."/>
            <person name="Goolsby J.A."/>
            <person name="Tidwell J."/>
            <person name="Bellgard S.E."/>
            <person name="Bellgard M.I."/>
        </authorList>
    </citation>
    <scope>NUCLEOTIDE SEQUENCE</scope>
    <source>
        <tissue evidence="1">Shoot tissue taken approximately 20 cm above the soil surface</tissue>
    </source>
</reference>
<evidence type="ECO:0000313" key="1">
    <source>
        <dbReference type="EMBL" id="JAD98554.1"/>
    </source>
</evidence>
<reference evidence="1" key="1">
    <citation type="submission" date="2014-09" db="EMBL/GenBank/DDBJ databases">
        <authorList>
            <person name="Magalhaes I.L.F."/>
            <person name="Oliveira U."/>
            <person name="Santos F.R."/>
            <person name="Vidigal T.H.D.A."/>
            <person name="Brescovit A.D."/>
            <person name="Santos A.J."/>
        </authorList>
    </citation>
    <scope>NUCLEOTIDE SEQUENCE</scope>
    <source>
        <tissue evidence="1">Shoot tissue taken approximately 20 cm above the soil surface</tissue>
    </source>
</reference>
<accession>A0A0A9ECT5</accession>
<protein>
    <submittedName>
        <fullName evidence="1">Uncharacterized protein</fullName>
    </submittedName>
</protein>
<sequence length="35" mass="4190">MHHRTIRFRAAAYTFLLYLLFKGETEGLTKVPNYM</sequence>
<name>A0A0A9ECT5_ARUDO</name>
<dbReference type="EMBL" id="GBRH01199341">
    <property type="protein sequence ID" value="JAD98554.1"/>
    <property type="molecule type" value="Transcribed_RNA"/>
</dbReference>
<organism evidence="1">
    <name type="scientific">Arundo donax</name>
    <name type="common">Giant reed</name>
    <name type="synonym">Donax arundinaceus</name>
    <dbReference type="NCBI Taxonomy" id="35708"/>
    <lineage>
        <taxon>Eukaryota</taxon>
        <taxon>Viridiplantae</taxon>
        <taxon>Streptophyta</taxon>
        <taxon>Embryophyta</taxon>
        <taxon>Tracheophyta</taxon>
        <taxon>Spermatophyta</taxon>
        <taxon>Magnoliopsida</taxon>
        <taxon>Liliopsida</taxon>
        <taxon>Poales</taxon>
        <taxon>Poaceae</taxon>
        <taxon>PACMAD clade</taxon>
        <taxon>Arundinoideae</taxon>
        <taxon>Arundineae</taxon>
        <taxon>Arundo</taxon>
    </lineage>
</organism>